<comment type="caution">
    <text evidence="1">The sequence shown here is derived from an EMBL/GenBank/DDBJ whole genome shotgun (WGS) entry which is preliminary data.</text>
</comment>
<dbReference type="Proteomes" id="UP001239111">
    <property type="component" value="Chromosome 2"/>
</dbReference>
<name>A0ACC2PAI5_9HYME</name>
<protein>
    <submittedName>
        <fullName evidence="1">Uncharacterized protein</fullName>
    </submittedName>
</protein>
<evidence type="ECO:0000313" key="2">
    <source>
        <dbReference type="Proteomes" id="UP001239111"/>
    </source>
</evidence>
<dbReference type="EMBL" id="CM056742">
    <property type="protein sequence ID" value="KAJ8680309.1"/>
    <property type="molecule type" value="Genomic_DNA"/>
</dbReference>
<reference evidence="1" key="1">
    <citation type="submission" date="2023-04" db="EMBL/GenBank/DDBJ databases">
        <title>A chromosome-level genome assembly of the parasitoid wasp Eretmocerus hayati.</title>
        <authorList>
            <person name="Zhong Y."/>
            <person name="Liu S."/>
            <person name="Liu Y."/>
        </authorList>
    </citation>
    <scope>NUCLEOTIDE SEQUENCE</scope>
    <source>
        <strain evidence="1">ZJU_SS_LIU_2023</strain>
    </source>
</reference>
<evidence type="ECO:0000313" key="1">
    <source>
        <dbReference type="EMBL" id="KAJ8680309.1"/>
    </source>
</evidence>
<accession>A0ACC2PAI5</accession>
<keyword evidence="2" id="KW-1185">Reference proteome</keyword>
<gene>
    <name evidence="1" type="ORF">QAD02_016096</name>
</gene>
<sequence length="110" mass="12176">MKSSSSRRLNLASCQLKLSKILEMDPESPMKISEYSATSSPLTPITSIARDLSRSSLSSNDTPVRAPRSTVPDKLDHLYHFDTFELSRAVRSQAINESIADGDSNSEVRF</sequence>
<organism evidence="1 2">
    <name type="scientific">Eretmocerus hayati</name>
    <dbReference type="NCBI Taxonomy" id="131215"/>
    <lineage>
        <taxon>Eukaryota</taxon>
        <taxon>Metazoa</taxon>
        <taxon>Ecdysozoa</taxon>
        <taxon>Arthropoda</taxon>
        <taxon>Hexapoda</taxon>
        <taxon>Insecta</taxon>
        <taxon>Pterygota</taxon>
        <taxon>Neoptera</taxon>
        <taxon>Endopterygota</taxon>
        <taxon>Hymenoptera</taxon>
        <taxon>Apocrita</taxon>
        <taxon>Proctotrupomorpha</taxon>
        <taxon>Chalcidoidea</taxon>
        <taxon>Aphelinidae</taxon>
        <taxon>Aphelininae</taxon>
        <taxon>Eretmocerus</taxon>
    </lineage>
</organism>
<proteinExistence type="predicted"/>